<evidence type="ECO:0000256" key="2">
    <source>
        <dbReference type="ARBA" id="ARBA00023242"/>
    </source>
</evidence>
<dbReference type="EMBL" id="GBHO01010272">
    <property type="protein sequence ID" value="JAG33332.1"/>
    <property type="molecule type" value="Transcribed_RNA"/>
</dbReference>
<feature type="region of interest" description="Disordered" evidence="5">
    <location>
        <begin position="148"/>
        <end position="172"/>
    </location>
</feature>
<organism evidence="7">
    <name type="scientific">Lygus hesperus</name>
    <name type="common">Western plant bug</name>
    <dbReference type="NCBI Taxonomy" id="30085"/>
    <lineage>
        <taxon>Eukaryota</taxon>
        <taxon>Metazoa</taxon>
        <taxon>Ecdysozoa</taxon>
        <taxon>Arthropoda</taxon>
        <taxon>Hexapoda</taxon>
        <taxon>Insecta</taxon>
        <taxon>Pterygota</taxon>
        <taxon>Neoptera</taxon>
        <taxon>Paraneoptera</taxon>
        <taxon>Hemiptera</taxon>
        <taxon>Heteroptera</taxon>
        <taxon>Panheteroptera</taxon>
        <taxon>Cimicomorpha</taxon>
        <taxon>Miridae</taxon>
        <taxon>Mirini</taxon>
        <taxon>Lygus</taxon>
    </lineage>
</organism>
<dbReference type="GO" id="GO:0003677">
    <property type="term" value="F:DNA binding"/>
    <property type="evidence" value="ECO:0007669"/>
    <property type="project" value="UniProtKB-UniRule"/>
</dbReference>
<evidence type="ECO:0000256" key="1">
    <source>
        <dbReference type="ARBA" id="ARBA00023125"/>
    </source>
</evidence>
<evidence type="ECO:0000313" key="8">
    <source>
        <dbReference type="EMBL" id="JAQ12944.1"/>
    </source>
</evidence>
<dbReference type="GO" id="GO:0010468">
    <property type="term" value="P:regulation of gene expression"/>
    <property type="evidence" value="ECO:0007669"/>
    <property type="project" value="TreeGrafter"/>
</dbReference>
<dbReference type="InterPro" id="IPR009071">
    <property type="entry name" value="HMG_box_dom"/>
</dbReference>
<dbReference type="PANTHER" id="PTHR46040">
    <property type="entry name" value="HIGH MOBILITY GROUP PROTEIN 2"/>
    <property type="match status" value="1"/>
</dbReference>
<sequence length="304" mass="34339">MSNPDATQAPIEVPVPATVPPNGTIATSNSVAESESPSPGLEKPDNGTPKKVVVKGKKRRKVMKDLTAPRQPLTGYVRFLNDRREHIRAENPNMPFAEVTKALAAEWSVLPQEQKQQYLTAAEQDRERYLQELAAYKQSEAYRIFSEQQQTGKKLKEEGDDSFQGPENNDMNGYDIPIFTEDFLDHNKSREAELRQLRKSNTDYEQQNATIQTYISGLHTAIEKYTIETQQQRNNNNALKQHLTNLRITFANVLSPINVPNLEKPTQETIDTYMTKLLAFVKENPQSPVTASVRKAVADLDLQA</sequence>
<feature type="DNA-binding region" description="HMG box" evidence="3">
    <location>
        <begin position="69"/>
        <end position="137"/>
    </location>
</feature>
<keyword evidence="4" id="KW-0175">Coiled coil</keyword>
<dbReference type="CDD" id="cd21980">
    <property type="entry name" value="HMG-box_HMG20"/>
    <property type="match status" value="1"/>
</dbReference>
<reference evidence="7" key="2">
    <citation type="submission" date="2014-07" db="EMBL/GenBank/DDBJ databases">
        <authorList>
            <person name="Hull J."/>
        </authorList>
    </citation>
    <scope>NUCLEOTIDE SEQUENCE</scope>
</reference>
<dbReference type="EMBL" id="GDHC01005685">
    <property type="protein sequence ID" value="JAQ12944.1"/>
    <property type="molecule type" value="Transcribed_RNA"/>
</dbReference>
<evidence type="ECO:0000313" key="7">
    <source>
        <dbReference type="EMBL" id="JAG33332.1"/>
    </source>
</evidence>
<evidence type="ECO:0000256" key="3">
    <source>
        <dbReference type="PROSITE-ProRule" id="PRU00267"/>
    </source>
</evidence>
<dbReference type="Pfam" id="PF00505">
    <property type="entry name" value="HMG_box"/>
    <property type="match status" value="1"/>
</dbReference>
<dbReference type="AlphaFoldDB" id="A0A0A9YJT5"/>
<keyword evidence="1 3" id="KW-0238">DNA-binding</keyword>
<evidence type="ECO:0000256" key="5">
    <source>
        <dbReference type="SAM" id="MobiDB-lite"/>
    </source>
</evidence>
<protein>
    <submittedName>
        <fullName evidence="7">High mobility group protein 20A</fullName>
    </submittedName>
</protein>
<evidence type="ECO:0000256" key="4">
    <source>
        <dbReference type="SAM" id="Coils"/>
    </source>
</evidence>
<gene>
    <name evidence="7" type="primary">HMG20A_1</name>
    <name evidence="8" type="synonym">HMG20A</name>
    <name evidence="7" type="ORF">CM83_54259</name>
    <name evidence="8" type="ORF">g.85198</name>
</gene>
<evidence type="ECO:0000259" key="6">
    <source>
        <dbReference type="PROSITE" id="PS50118"/>
    </source>
</evidence>
<accession>A0A0A9YJT5</accession>
<feature type="domain" description="HMG box" evidence="6">
    <location>
        <begin position="69"/>
        <end position="137"/>
    </location>
</feature>
<dbReference type="GO" id="GO:0005634">
    <property type="term" value="C:nucleus"/>
    <property type="evidence" value="ECO:0007669"/>
    <property type="project" value="UniProtKB-UniRule"/>
</dbReference>
<name>A0A0A9YJT5_LYGHE</name>
<dbReference type="InterPro" id="IPR036910">
    <property type="entry name" value="HMG_box_dom_sf"/>
</dbReference>
<reference evidence="7" key="1">
    <citation type="journal article" date="2014" name="PLoS ONE">
        <title>Transcriptome-Based Identification of ABC Transporters in the Western Tarnished Plant Bug Lygus hesperus.</title>
        <authorList>
            <person name="Hull J.J."/>
            <person name="Chaney K."/>
            <person name="Geib S.M."/>
            <person name="Fabrick J.A."/>
            <person name="Brent C.S."/>
            <person name="Walsh D."/>
            <person name="Lavine L.C."/>
        </authorList>
    </citation>
    <scope>NUCLEOTIDE SEQUENCE</scope>
</reference>
<keyword evidence="2 3" id="KW-0539">Nucleus</keyword>
<dbReference type="PROSITE" id="PS50118">
    <property type="entry name" value="HMG_BOX_2"/>
    <property type="match status" value="1"/>
</dbReference>
<reference evidence="8" key="3">
    <citation type="journal article" date="2016" name="Gigascience">
        <title>De novo construction of an expanded transcriptome assembly for the western tarnished plant bug, Lygus hesperus.</title>
        <authorList>
            <person name="Tassone E.E."/>
            <person name="Geib S.M."/>
            <person name="Hall B."/>
            <person name="Fabrick J.A."/>
            <person name="Brent C.S."/>
            <person name="Hull J.J."/>
        </authorList>
    </citation>
    <scope>NUCLEOTIDE SEQUENCE</scope>
</reference>
<dbReference type="PANTHER" id="PTHR46040:SF3">
    <property type="entry name" value="HIGH MOBILITY GROUP PROTEIN 2"/>
    <property type="match status" value="1"/>
</dbReference>
<feature type="coiled-coil region" evidence="4">
    <location>
        <begin position="187"/>
        <end position="242"/>
    </location>
</feature>
<proteinExistence type="predicted"/>
<dbReference type="SUPFAM" id="SSF47095">
    <property type="entry name" value="HMG-box"/>
    <property type="match status" value="1"/>
</dbReference>
<feature type="region of interest" description="Disordered" evidence="5">
    <location>
        <begin position="1"/>
        <end position="60"/>
    </location>
</feature>
<dbReference type="Gene3D" id="1.10.30.10">
    <property type="entry name" value="High mobility group box domain"/>
    <property type="match status" value="1"/>
</dbReference>
<dbReference type="SMART" id="SM00398">
    <property type="entry name" value="HMG"/>
    <property type="match status" value="1"/>
</dbReference>
<dbReference type="InterPro" id="IPR051965">
    <property type="entry name" value="ChromReg_NeuronalGeneExpr"/>
</dbReference>
<feature type="compositionally biased region" description="Polar residues" evidence="5">
    <location>
        <begin position="24"/>
        <end position="37"/>
    </location>
</feature>